<dbReference type="GO" id="GO:0016020">
    <property type="term" value="C:membrane"/>
    <property type="evidence" value="ECO:0007669"/>
    <property type="project" value="UniProtKB-SubCell"/>
</dbReference>
<gene>
    <name evidence="11" type="ORF">GPM918_LOCUS39463</name>
    <name evidence="12" type="ORF">SRO942_LOCUS40338</name>
</gene>
<evidence type="ECO:0000259" key="10">
    <source>
        <dbReference type="Pfam" id="PF02544"/>
    </source>
</evidence>
<evidence type="ECO:0000313" key="12">
    <source>
        <dbReference type="EMBL" id="CAF4416831.1"/>
    </source>
</evidence>
<dbReference type="GO" id="GO:0042761">
    <property type="term" value="P:very long-chain fatty acid biosynthetic process"/>
    <property type="evidence" value="ECO:0007669"/>
    <property type="project" value="TreeGrafter"/>
</dbReference>
<dbReference type="EMBL" id="CAJNOQ010027711">
    <property type="protein sequence ID" value="CAF1555701.1"/>
    <property type="molecule type" value="Genomic_DNA"/>
</dbReference>
<comment type="similarity">
    <text evidence="2">Belongs to the steroid 5-alpha reductase family.</text>
</comment>
<dbReference type="Pfam" id="PF02544">
    <property type="entry name" value="Steroid_dh"/>
    <property type="match status" value="1"/>
</dbReference>
<dbReference type="PANTHER" id="PTHR10556:SF28">
    <property type="entry name" value="VERY-LONG-CHAIN ENOYL-COA REDUCTASE"/>
    <property type="match status" value="1"/>
</dbReference>
<keyword evidence="4 9" id="KW-0812">Transmembrane</keyword>
<keyword evidence="7" id="KW-0443">Lipid metabolism</keyword>
<reference evidence="11" key="1">
    <citation type="submission" date="2021-02" db="EMBL/GenBank/DDBJ databases">
        <authorList>
            <person name="Nowell W R."/>
        </authorList>
    </citation>
    <scope>NUCLEOTIDE SEQUENCE</scope>
</reference>
<evidence type="ECO:0000313" key="11">
    <source>
        <dbReference type="EMBL" id="CAF1555701.1"/>
    </source>
</evidence>
<name>A0A815XC84_9BILA</name>
<accession>A0A815XC84</accession>
<feature type="transmembrane region" description="Helical" evidence="9">
    <location>
        <begin position="89"/>
        <end position="107"/>
    </location>
</feature>
<evidence type="ECO:0000256" key="6">
    <source>
        <dbReference type="ARBA" id="ARBA00023002"/>
    </source>
</evidence>
<feature type="transmembrane region" description="Helical" evidence="9">
    <location>
        <begin position="52"/>
        <end position="68"/>
    </location>
</feature>
<feature type="transmembrane region" description="Helical" evidence="9">
    <location>
        <begin position="29"/>
        <end position="46"/>
    </location>
</feature>
<evidence type="ECO:0000256" key="4">
    <source>
        <dbReference type="ARBA" id="ARBA00022692"/>
    </source>
</evidence>
<feature type="transmembrane region" description="Helical" evidence="9">
    <location>
        <begin position="119"/>
        <end position="141"/>
    </location>
</feature>
<dbReference type="PANTHER" id="PTHR10556">
    <property type="entry name" value="3-OXO-5-ALPHA-STEROID 4-DEHYDROGENASE"/>
    <property type="match status" value="1"/>
</dbReference>
<dbReference type="InterPro" id="IPR001104">
    <property type="entry name" value="3-oxo-5_a-steroid_4-DH_C"/>
</dbReference>
<dbReference type="AlphaFoldDB" id="A0A815XC84"/>
<organism evidence="11 13">
    <name type="scientific">Didymodactylos carnosus</name>
    <dbReference type="NCBI Taxonomy" id="1234261"/>
    <lineage>
        <taxon>Eukaryota</taxon>
        <taxon>Metazoa</taxon>
        <taxon>Spiralia</taxon>
        <taxon>Gnathifera</taxon>
        <taxon>Rotifera</taxon>
        <taxon>Eurotatoria</taxon>
        <taxon>Bdelloidea</taxon>
        <taxon>Philodinida</taxon>
        <taxon>Philodinidae</taxon>
        <taxon>Didymodactylos</taxon>
    </lineage>
</organism>
<keyword evidence="6" id="KW-0560">Oxidoreductase</keyword>
<evidence type="ECO:0000256" key="5">
    <source>
        <dbReference type="ARBA" id="ARBA00022989"/>
    </source>
</evidence>
<dbReference type="OrthoDB" id="540503at2759"/>
<keyword evidence="8 9" id="KW-0472">Membrane</keyword>
<dbReference type="Proteomes" id="UP000663829">
    <property type="component" value="Unassembled WGS sequence"/>
</dbReference>
<feature type="transmembrane region" description="Helical" evidence="9">
    <location>
        <begin position="176"/>
        <end position="202"/>
    </location>
</feature>
<feature type="non-terminal residue" evidence="11">
    <location>
        <position position="1"/>
    </location>
</feature>
<evidence type="ECO:0000256" key="1">
    <source>
        <dbReference type="ARBA" id="ARBA00004141"/>
    </source>
</evidence>
<keyword evidence="5 9" id="KW-1133">Transmembrane helix</keyword>
<comment type="caution">
    <text evidence="11">The sequence shown here is derived from an EMBL/GenBank/DDBJ whole genome shotgun (WGS) entry which is preliminary data.</text>
</comment>
<protein>
    <recommendedName>
        <fullName evidence="10">3-oxo-5-alpha-steroid 4-dehydrogenase C-terminal domain-containing protein</fullName>
    </recommendedName>
</protein>
<keyword evidence="3" id="KW-0444">Lipid biosynthesis</keyword>
<sequence>IMIDETVFIVKTHVSLGLKQTFSNRLTRVISYGGAIVIYDTISILYGSRETINYYVLLFFLWNVHFLKRLIESIFVHKFRQQNTPIFEAIGEFIYYYLFAFWITYSIHKQSLVFTTSPYLLAFFCTCLFIVCMLINGYCHLKLRFNYNLANDRYLSGLFFDQVTTPHYTAEIVMWLAYFGINLTLASFLFAVATFITVTCFANQRHQQYKKRFKNKYPKNRKCIIPFLF</sequence>
<evidence type="ECO:0000256" key="3">
    <source>
        <dbReference type="ARBA" id="ARBA00022516"/>
    </source>
</evidence>
<evidence type="ECO:0000256" key="8">
    <source>
        <dbReference type="ARBA" id="ARBA00023136"/>
    </source>
</evidence>
<evidence type="ECO:0000313" key="13">
    <source>
        <dbReference type="Proteomes" id="UP000663829"/>
    </source>
</evidence>
<evidence type="ECO:0000256" key="9">
    <source>
        <dbReference type="SAM" id="Phobius"/>
    </source>
</evidence>
<evidence type="ECO:0000256" key="2">
    <source>
        <dbReference type="ARBA" id="ARBA00007742"/>
    </source>
</evidence>
<keyword evidence="13" id="KW-1185">Reference proteome</keyword>
<dbReference type="GO" id="GO:0016627">
    <property type="term" value="F:oxidoreductase activity, acting on the CH-CH group of donors"/>
    <property type="evidence" value="ECO:0007669"/>
    <property type="project" value="InterPro"/>
</dbReference>
<evidence type="ECO:0000256" key="7">
    <source>
        <dbReference type="ARBA" id="ARBA00023098"/>
    </source>
</evidence>
<dbReference type="Proteomes" id="UP000681722">
    <property type="component" value="Unassembled WGS sequence"/>
</dbReference>
<comment type="subcellular location">
    <subcellularLocation>
        <location evidence="1">Membrane</location>
        <topology evidence="1">Multi-pass membrane protein</topology>
    </subcellularLocation>
</comment>
<proteinExistence type="inferred from homology"/>
<dbReference type="EMBL" id="CAJOBC010093422">
    <property type="protein sequence ID" value="CAF4416831.1"/>
    <property type="molecule type" value="Genomic_DNA"/>
</dbReference>
<dbReference type="InterPro" id="IPR039357">
    <property type="entry name" value="SRD5A/TECR"/>
</dbReference>
<feature type="domain" description="3-oxo-5-alpha-steroid 4-dehydrogenase C-terminal" evidence="10">
    <location>
        <begin position="84"/>
        <end position="229"/>
    </location>
</feature>
<dbReference type="PROSITE" id="PS50244">
    <property type="entry name" value="S5A_REDUCTASE"/>
    <property type="match status" value="1"/>
</dbReference>
<feature type="transmembrane region" description="Helical" evidence="9">
    <location>
        <begin position="153"/>
        <end position="170"/>
    </location>
</feature>